<gene>
    <name evidence="3" type="primary">LOC113866845</name>
</gene>
<name>A0A8B8LMG1_ABRPR</name>
<dbReference type="PANTHER" id="PTHR46148:SF60">
    <property type="entry name" value="CHROMO DOMAIN-CONTAINING PROTEIN"/>
    <property type="match status" value="1"/>
</dbReference>
<protein>
    <submittedName>
        <fullName evidence="3">Uncharacterized protein LOC113866845</fullName>
    </submittedName>
</protein>
<evidence type="ECO:0000313" key="3">
    <source>
        <dbReference type="RefSeq" id="XP_027357445.1"/>
    </source>
</evidence>
<dbReference type="OrthoDB" id="1939135at2759"/>
<dbReference type="RefSeq" id="XP_027357445.1">
    <property type="nucleotide sequence ID" value="XM_027501644.1"/>
</dbReference>
<dbReference type="KEGG" id="aprc:113866845"/>
<evidence type="ECO:0000313" key="2">
    <source>
        <dbReference type="Proteomes" id="UP000694853"/>
    </source>
</evidence>
<proteinExistence type="predicted"/>
<reference evidence="3" key="2">
    <citation type="submission" date="2025-08" db="UniProtKB">
        <authorList>
            <consortium name="RefSeq"/>
        </authorList>
    </citation>
    <scope>IDENTIFICATION</scope>
    <source>
        <tissue evidence="3">Young leaves</tissue>
    </source>
</reference>
<organism evidence="2 3">
    <name type="scientific">Abrus precatorius</name>
    <name type="common">Indian licorice</name>
    <name type="synonym">Glycine abrus</name>
    <dbReference type="NCBI Taxonomy" id="3816"/>
    <lineage>
        <taxon>Eukaryota</taxon>
        <taxon>Viridiplantae</taxon>
        <taxon>Streptophyta</taxon>
        <taxon>Embryophyta</taxon>
        <taxon>Tracheophyta</taxon>
        <taxon>Spermatophyta</taxon>
        <taxon>Magnoliopsida</taxon>
        <taxon>eudicotyledons</taxon>
        <taxon>Gunneridae</taxon>
        <taxon>Pentapetalae</taxon>
        <taxon>rosids</taxon>
        <taxon>fabids</taxon>
        <taxon>Fabales</taxon>
        <taxon>Fabaceae</taxon>
        <taxon>Papilionoideae</taxon>
        <taxon>50 kb inversion clade</taxon>
        <taxon>NPAAA clade</taxon>
        <taxon>indigoferoid/millettioid clade</taxon>
        <taxon>Abreae</taxon>
        <taxon>Abrus</taxon>
    </lineage>
</organism>
<evidence type="ECO:0000259" key="1">
    <source>
        <dbReference type="Pfam" id="PF24626"/>
    </source>
</evidence>
<dbReference type="Proteomes" id="UP000694853">
    <property type="component" value="Unplaced"/>
</dbReference>
<feature type="domain" description="Tf2-1-like SH3-like" evidence="1">
    <location>
        <begin position="91"/>
        <end position="155"/>
    </location>
</feature>
<accession>A0A8B8LMG1</accession>
<dbReference type="Pfam" id="PF24626">
    <property type="entry name" value="SH3_Tf2-1"/>
    <property type="match status" value="1"/>
</dbReference>
<reference evidence="2" key="1">
    <citation type="journal article" date="2019" name="Toxins">
        <title>Detection of Abrin-Like and Prepropulchellin-Like Toxin Genes and Transcripts Using Whole Genome Sequencing and Full-Length Transcript Sequencing of Abrus precatorius.</title>
        <authorList>
            <person name="Hovde B.T."/>
            <person name="Daligault H.E."/>
            <person name="Hanschen E.R."/>
            <person name="Kunde Y.A."/>
            <person name="Johnson M.B."/>
            <person name="Starkenburg S.R."/>
            <person name="Johnson S.L."/>
        </authorList>
    </citation>
    <scope>NUCLEOTIDE SEQUENCE [LARGE SCALE GENOMIC DNA]</scope>
</reference>
<sequence>MDCVSHLQKTVRNHDNLSFKLRHAPFEALYGKRCQTSVYWFQDGVHLMVGLEMLQKTKEQVRLIQKRLKAAQSHQKSYANRRRRPLEFKVGDHVFLIVSRTTGVRRALKAKKLTPKFIGSYQILHRRRPIAYELALPPQLAELHNVFHMHQLRNYIPDPTHVIEPDVVQKRDDLLIELPAAHIEDTKVKELRGKSIQLVKIVWDPVTGDAMWELEDQKREQYPHLFYDE</sequence>
<dbReference type="AlphaFoldDB" id="A0A8B8LMG1"/>
<dbReference type="InterPro" id="IPR056924">
    <property type="entry name" value="SH3_Tf2-1"/>
</dbReference>
<keyword evidence="2" id="KW-1185">Reference proteome</keyword>
<dbReference type="PANTHER" id="PTHR46148">
    <property type="entry name" value="CHROMO DOMAIN-CONTAINING PROTEIN"/>
    <property type="match status" value="1"/>
</dbReference>
<dbReference type="GeneID" id="113866845"/>